<organism evidence="2 3">
    <name type="scientific">Oidiodendron maius (strain Zn)</name>
    <dbReference type="NCBI Taxonomy" id="913774"/>
    <lineage>
        <taxon>Eukaryota</taxon>
        <taxon>Fungi</taxon>
        <taxon>Dikarya</taxon>
        <taxon>Ascomycota</taxon>
        <taxon>Pezizomycotina</taxon>
        <taxon>Leotiomycetes</taxon>
        <taxon>Leotiomycetes incertae sedis</taxon>
        <taxon>Myxotrichaceae</taxon>
        <taxon>Oidiodendron</taxon>
    </lineage>
</organism>
<dbReference type="Pfam" id="PF13668">
    <property type="entry name" value="Ferritin_2"/>
    <property type="match status" value="1"/>
</dbReference>
<dbReference type="InParanoid" id="A0A0C3GU44"/>
<protein>
    <submittedName>
        <fullName evidence="2">Uncharacterized protein</fullName>
    </submittedName>
</protein>
<dbReference type="STRING" id="913774.A0A0C3GU44"/>
<accession>A0A0C3GU44</accession>
<gene>
    <name evidence="2" type="ORF">OIDMADRAFT_45313</name>
</gene>
<sequence length="362" mass="39214">MRGFLSLQVIAVIATSATGSPLTIRNLSDPNYGPVPGESSYYSDYTGRAPPFPANVTAPILPSAKGQPGPDDRLFQNLLAAEWAIFSFYQQGVEVFNASSFTALGFPNTTYSRLLEIRDTEAGHMRIFQDSISPTSIKPGSCAYDFGFQYSDDASVATFLALQTLIEVSSMVFAAGLVRQAITDETKSALVGIGETETRHGIWALIDIWHVDPFAGPIDTVYPYANQILDSTNRFIVPGSCPSINPVYPSPRQNLPQLSSNSTVGVGTPGNMIVFEFVDPENVPVFKRGCDYYAVFFHGLETISVPLDISKLSSVIPGELEEKGIILVVLSDKKDAPTQDSVLAGPLFLLQQPSALQTQFPK</sequence>
<dbReference type="Proteomes" id="UP000054321">
    <property type="component" value="Unassembled WGS sequence"/>
</dbReference>
<name>A0A0C3GU44_OIDMZ</name>
<evidence type="ECO:0000313" key="3">
    <source>
        <dbReference type="Proteomes" id="UP000054321"/>
    </source>
</evidence>
<proteinExistence type="predicted"/>
<reference evidence="3" key="2">
    <citation type="submission" date="2015-01" db="EMBL/GenBank/DDBJ databases">
        <title>Evolutionary Origins and Diversification of the Mycorrhizal Mutualists.</title>
        <authorList>
            <consortium name="DOE Joint Genome Institute"/>
            <consortium name="Mycorrhizal Genomics Consortium"/>
            <person name="Kohler A."/>
            <person name="Kuo A."/>
            <person name="Nagy L.G."/>
            <person name="Floudas D."/>
            <person name="Copeland A."/>
            <person name="Barry K.W."/>
            <person name="Cichocki N."/>
            <person name="Veneault-Fourrey C."/>
            <person name="LaButti K."/>
            <person name="Lindquist E.A."/>
            <person name="Lipzen A."/>
            <person name="Lundell T."/>
            <person name="Morin E."/>
            <person name="Murat C."/>
            <person name="Riley R."/>
            <person name="Ohm R."/>
            <person name="Sun H."/>
            <person name="Tunlid A."/>
            <person name="Henrissat B."/>
            <person name="Grigoriev I.V."/>
            <person name="Hibbett D.S."/>
            <person name="Martin F."/>
        </authorList>
    </citation>
    <scope>NUCLEOTIDE SEQUENCE [LARGE SCALE GENOMIC DNA]</scope>
    <source>
        <strain evidence="3">Zn</strain>
    </source>
</reference>
<feature type="signal peptide" evidence="1">
    <location>
        <begin position="1"/>
        <end position="19"/>
    </location>
</feature>
<evidence type="ECO:0000256" key="1">
    <source>
        <dbReference type="SAM" id="SignalP"/>
    </source>
</evidence>
<keyword evidence="1" id="KW-0732">Signal</keyword>
<feature type="chain" id="PRO_5002165060" evidence="1">
    <location>
        <begin position="20"/>
        <end position="362"/>
    </location>
</feature>
<keyword evidence="3" id="KW-1185">Reference proteome</keyword>
<reference evidence="2 3" key="1">
    <citation type="submission" date="2014-04" db="EMBL/GenBank/DDBJ databases">
        <authorList>
            <consortium name="DOE Joint Genome Institute"/>
            <person name="Kuo A."/>
            <person name="Martino E."/>
            <person name="Perotto S."/>
            <person name="Kohler A."/>
            <person name="Nagy L.G."/>
            <person name="Floudas D."/>
            <person name="Copeland A."/>
            <person name="Barry K.W."/>
            <person name="Cichocki N."/>
            <person name="Veneault-Fourrey C."/>
            <person name="LaButti K."/>
            <person name="Lindquist E.A."/>
            <person name="Lipzen A."/>
            <person name="Lundell T."/>
            <person name="Morin E."/>
            <person name="Murat C."/>
            <person name="Sun H."/>
            <person name="Tunlid A."/>
            <person name="Henrissat B."/>
            <person name="Grigoriev I.V."/>
            <person name="Hibbett D.S."/>
            <person name="Martin F."/>
            <person name="Nordberg H.P."/>
            <person name="Cantor M.N."/>
            <person name="Hua S.X."/>
        </authorList>
    </citation>
    <scope>NUCLEOTIDE SEQUENCE [LARGE SCALE GENOMIC DNA]</scope>
    <source>
        <strain evidence="2 3">Zn</strain>
    </source>
</reference>
<dbReference type="OrthoDB" id="1001765at2759"/>
<dbReference type="EMBL" id="KN832888">
    <property type="protein sequence ID" value="KIM94824.1"/>
    <property type="molecule type" value="Genomic_DNA"/>
</dbReference>
<evidence type="ECO:0000313" key="2">
    <source>
        <dbReference type="EMBL" id="KIM94824.1"/>
    </source>
</evidence>
<dbReference type="AlphaFoldDB" id="A0A0C3GU44"/>
<dbReference type="HOGENOM" id="CLU_029630_5_0_1"/>